<feature type="compositionally biased region" description="Basic and acidic residues" evidence="1">
    <location>
        <begin position="54"/>
        <end position="69"/>
    </location>
</feature>
<accession>A0A9Q0E0E3</accession>
<name>A0A9Q0E0E3_9TELE</name>
<proteinExistence type="predicted"/>
<sequence length="423" mass="46858">MDMPLLSNPVSEYNKRDTGAHFTVPCAGIPSYRLSRRAGIRRATLGDRNPTEYLTERDTPNPDTNREDSTPCGYQTQTANRSGFVTISGDTQKSDDKAPDRISQNDSESDVSHARGRTEWRRPVPSSRSKSLDWRERASSPAQDSRTGALTLISGNQAGLGSNKYGTLERGGRAVFTEDQVTARANYFKSEGTANGYGENSSVGSNPKPKLRRSGNAVDKSEWGQSLPIRLRPQSYSGSGIRDPARKFGPVGGQSIWERIEKLYGSKEPCQMGRSVRTKRMSLPVGDWPQYDGAGRATTDRGERESPNSSCSIINPATYLWRLSYEGKSGDTFPRRFSRGKTNNFEQNSKTPSPSPDCKSSLNPDDSILSVSPVTDYTARRIACTQWQCNPQENLLERSSVQWDRDTLQMGTRSLDRAKPCSL</sequence>
<feature type="region of interest" description="Disordered" evidence="1">
    <location>
        <begin position="275"/>
        <end position="311"/>
    </location>
</feature>
<dbReference type="Proteomes" id="UP001148018">
    <property type="component" value="Unassembled WGS sequence"/>
</dbReference>
<keyword evidence="3" id="KW-1185">Reference proteome</keyword>
<gene>
    <name evidence="2" type="ORF">NHX12_001266</name>
</gene>
<evidence type="ECO:0000313" key="3">
    <source>
        <dbReference type="Proteomes" id="UP001148018"/>
    </source>
</evidence>
<feature type="compositionally biased region" description="Polar residues" evidence="1">
    <location>
        <begin position="140"/>
        <end position="160"/>
    </location>
</feature>
<feature type="compositionally biased region" description="Polar residues" evidence="1">
    <location>
        <begin position="340"/>
        <end position="366"/>
    </location>
</feature>
<comment type="caution">
    <text evidence="2">The sequence shown here is derived from an EMBL/GenBank/DDBJ whole genome shotgun (WGS) entry which is preliminary data.</text>
</comment>
<evidence type="ECO:0000256" key="1">
    <source>
        <dbReference type="SAM" id="MobiDB-lite"/>
    </source>
</evidence>
<feature type="compositionally biased region" description="Basic and acidic residues" evidence="1">
    <location>
        <begin position="110"/>
        <end position="122"/>
    </location>
</feature>
<dbReference type="EMBL" id="JANIIK010000109">
    <property type="protein sequence ID" value="KAJ3597749.1"/>
    <property type="molecule type" value="Genomic_DNA"/>
</dbReference>
<protein>
    <submittedName>
        <fullName evidence="2">Uncharacterized protein</fullName>
    </submittedName>
</protein>
<feature type="region of interest" description="Disordered" evidence="1">
    <location>
        <begin position="40"/>
        <end position="164"/>
    </location>
</feature>
<organism evidence="2 3">
    <name type="scientific">Muraenolepis orangiensis</name>
    <name type="common">Patagonian moray cod</name>
    <dbReference type="NCBI Taxonomy" id="630683"/>
    <lineage>
        <taxon>Eukaryota</taxon>
        <taxon>Metazoa</taxon>
        <taxon>Chordata</taxon>
        <taxon>Craniata</taxon>
        <taxon>Vertebrata</taxon>
        <taxon>Euteleostomi</taxon>
        <taxon>Actinopterygii</taxon>
        <taxon>Neopterygii</taxon>
        <taxon>Teleostei</taxon>
        <taxon>Neoteleostei</taxon>
        <taxon>Acanthomorphata</taxon>
        <taxon>Zeiogadaria</taxon>
        <taxon>Gadariae</taxon>
        <taxon>Gadiformes</taxon>
        <taxon>Muraenolepidoidei</taxon>
        <taxon>Muraenolepididae</taxon>
        <taxon>Muraenolepis</taxon>
    </lineage>
</organism>
<evidence type="ECO:0000313" key="2">
    <source>
        <dbReference type="EMBL" id="KAJ3597749.1"/>
    </source>
</evidence>
<feature type="region of interest" description="Disordered" evidence="1">
    <location>
        <begin position="332"/>
        <end position="366"/>
    </location>
</feature>
<feature type="compositionally biased region" description="Polar residues" evidence="1">
    <location>
        <begin position="72"/>
        <end position="91"/>
    </location>
</feature>
<dbReference type="AlphaFoldDB" id="A0A9Q0E0E3"/>
<feature type="region of interest" description="Disordered" evidence="1">
    <location>
        <begin position="191"/>
        <end position="251"/>
    </location>
</feature>
<dbReference type="OrthoDB" id="42382at2759"/>
<reference evidence="2" key="1">
    <citation type="submission" date="2022-07" db="EMBL/GenBank/DDBJ databases">
        <title>Chromosome-level genome of Muraenolepis orangiensis.</title>
        <authorList>
            <person name="Kim J."/>
        </authorList>
    </citation>
    <scope>NUCLEOTIDE SEQUENCE</scope>
    <source>
        <strain evidence="2">KU_S4_2022</strain>
        <tissue evidence="2">Muscle</tissue>
    </source>
</reference>